<comment type="caution">
    <text evidence="3">The sequence shown here is derived from an EMBL/GenBank/DDBJ whole genome shotgun (WGS) entry which is preliminary data.</text>
</comment>
<accession>A0A8X7UWH1</accession>
<dbReference type="EMBL" id="JAAMPC010000009">
    <property type="protein sequence ID" value="KAG2293432.1"/>
    <property type="molecule type" value="Genomic_DNA"/>
</dbReference>
<name>A0A8X7UWH1_BRACI</name>
<evidence type="ECO:0000256" key="1">
    <source>
        <dbReference type="SAM" id="MobiDB-lite"/>
    </source>
</evidence>
<proteinExistence type="predicted"/>
<reference evidence="3 4" key="1">
    <citation type="submission" date="2020-02" db="EMBL/GenBank/DDBJ databases">
        <authorList>
            <person name="Ma Q."/>
            <person name="Huang Y."/>
            <person name="Song X."/>
            <person name="Pei D."/>
        </authorList>
    </citation>
    <scope>NUCLEOTIDE SEQUENCE [LARGE SCALE GENOMIC DNA]</scope>
    <source>
        <strain evidence="3">Sxm20200214</strain>
        <tissue evidence="3">Leaf</tissue>
    </source>
</reference>
<dbReference type="Gene3D" id="3.40.1380.20">
    <property type="entry name" value="Pyruvate kinase, C-terminal domain"/>
    <property type="match status" value="1"/>
</dbReference>
<dbReference type="Pfam" id="PF02887">
    <property type="entry name" value="PK_C"/>
    <property type="match status" value="1"/>
</dbReference>
<organism evidence="3 4">
    <name type="scientific">Brassica carinata</name>
    <name type="common">Ethiopian mustard</name>
    <name type="synonym">Abyssinian cabbage</name>
    <dbReference type="NCBI Taxonomy" id="52824"/>
    <lineage>
        <taxon>Eukaryota</taxon>
        <taxon>Viridiplantae</taxon>
        <taxon>Streptophyta</taxon>
        <taxon>Embryophyta</taxon>
        <taxon>Tracheophyta</taxon>
        <taxon>Spermatophyta</taxon>
        <taxon>Magnoliopsida</taxon>
        <taxon>eudicotyledons</taxon>
        <taxon>Gunneridae</taxon>
        <taxon>Pentapetalae</taxon>
        <taxon>rosids</taxon>
        <taxon>malvids</taxon>
        <taxon>Brassicales</taxon>
        <taxon>Brassicaceae</taxon>
        <taxon>Brassiceae</taxon>
        <taxon>Brassica</taxon>
    </lineage>
</organism>
<sequence length="147" mass="15431">MGGGEVRRTEVSGATPSSTSVSFGQVSGLAMTEAKNNDGMTQIRVAPFDDDSDGLELDSYPMETSEGTCKRYGLGDESPARHSLIYRGLIPVLAEGSAKATDNESTEEIIESALKQATEKGLCNHGDAVVALHRIGAASVIKICVVK</sequence>
<dbReference type="OrthoDB" id="108365at2759"/>
<dbReference type="InterPro" id="IPR036918">
    <property type="entry name" value="Pyrv_Knase_C_sf"/>
</dbReference>
<dbReference type="AlphaFoldDB" id="A0A8X7UWH1"/>
<dbReference type="Proteomes" id="UP000886595">
    <property type="component" value="Unassembled WGS sequence"/>
</dbReference>
<dbReference type="InterPro" id="IPR015795">
    <property type="entry name" value="Pyrv_Knase_C"/>
</dbReference>
<protein>
    <recommendedName>
        <fullName evidence="2">Pyruvate kinase C-terminal domain-containing protein</fullName>
    </recommendedName>
</protein>
<evidence type="ECO:0000313" key="3">
    <source>
        <dbReference type="EMBL" id="KAG2293432.1"/>
    </source>
</evidence>
<dbReference type="SUPFAM" id="SSF52935">
    <property type="entry name" value="PK C-terminal domain-like"/>
    <property type="match status" value="1"/>
</dbReference>
<feature type="region of interest" description="Disordered" evidence="1">
    <location>
        <begin position="1"/>
        <end position="57"/>
    </location>
</feature>
<feature type="compositionally biased region" description="Polar residues" evidence="1">
    <location>
        <begin position="12"/>
        <end position="25"/>
    </location>
</feature>
<evidence type="ECO:0000259" key="2">
    <source>
        <dbReference type="Pfam" id="PF02887"/>
    </source>
</evidence>
<keyword evidence="4" id="KW-1185">Reference proteome</keyword>
<feature type="domain" description="Pyruvate kinase C-terminal" evidence="2">
    <location>
        <begin position="64"/>
        <end position="136"/>
    </location>
</feature>
<gene>
    <name evidence="3" type="ORF">Bca52824_040101</name>
</gene>
<feature type="compositionally biased region" description="Basic and acidic residues" evidence="1">
    <location>
        <begin position="1"/>
        <end position="10"/>
    </location>
</feature>
<evidence type="ECO:0000313" key="4">
    <source>
        <dbReference type="Proteomes" id="UP000886595"/>
    </source>
</evidence>